<dbReference type="AlphaFoldDB" id="A0A0D6QSW9"/>
<keyword evidence="2" id="KW-0378">Hydrolase</keyword>
<evidence type="ECO:0000313" key="4">
    <source>
        <dbReference type="EMBL" id="JAG94682.1"/>
    </source>
</evidence>
<dbReference type="GO" id="GO:0016788">
    <property type="term" value="F:hydrolase activity, acting on ester bonds"/>
    <property type="evidence" value="ECO:0007669"/>
    <property type="project" value="InterPro"/>
</dbReference>
<evidence type="ECO:0000256" key="2">
    <source>
        <dbReference type="ARBA" id="ARBA00022801"/>
    </source>
</evidence>
<reference evidence="4" key="1">
    <citation type="submission" date="2015-03" db="EMBL/GenBank/DDBJ databases">
        <title>A transcriptome of Araucaria cunninghamii, an australian fine timber species.</title>
        <authorList>
            <person name="Jing Yi C.J.Y."/>
            <person name="Yin San L.Y.S."/>
            <person name="Abdul Karim S.S."/>
            <person name="Wan Azmi N.N."/>
            <person name="Hercus R.R."/>
            <person name="Croft L.L."/>
        </authorList>
    </citation>
    <scope>NUCLEOTIDE SEQUENCE</scope>
    <source>
        <strain evidence="4">MI0301</strain>
        <tissue evidence="4">Leaf</tissue>
    </source>
</reference>
<name>A0A0D6QSW9_ARACU</name>
<dbReference type="InterPro" id="IPR001087">
    <property type="entry name" value="GDSL"/>
</dbReference>
<dbReference type="Pfam" id="PF00657">
    <property type="entry name" value="Lipase_GDSL"/>
    <property type="match status" value="1"/>
</dbReference>
<proteinExistence type="inferred from homology"/>
<sequence>MTDAEQRISMEHLNLNYVVASAVLLLCFPYGSSAEKALALFVFGDSYVDTGNHDPYKASVNEGWRRPYGFDWPGFPAGRYSSGKIQTDRWAEILGFPTPIAYEKLKTHHCGEMAKKMVNGVNFAVGGSGIFQDYGYITIAQQVQHFKRLINETRAFGKRDLGRSIVLLSNAGNDYFAYLDDSNDNVTGLVSLVTPIVTGIVDVVKELYEHGFRNFVVSDVGALGCFPEIGRTSCDSAYDEVIEFHSRLLKESVHQLRSDLKGSNIIIPHLQYAYRHIFSNPTHYGFEDLFCPCCAAKGKVTGCAEVSDRGEPLFEMCEDPKKRLFWDNRHPTHKGWHALMSLYTYGDIYRGKKLSFVKGANNLKDWVKSIGFDAHDISPISSR</sequence>
<evidence type="ECO:0000256" key="1">
    <source>
        <dbReference type="ARBA" id="ARBA00008668"/>
    </source>
</evidence>
<keyword evidence="3" id="KW-0443">Lipid metabolism</keyword>
<organism evidence="4">
    <name type="scientific">Araucaria cunninghamii</name>
    <name type="common">Hoop pine</name>
    <name type="synonym">Moreton Bay pine</name>
    <dbReference type="NCBI Taxonomy" id="56994"/>
    <lineage>
        <taxon>Eukaryota</taxon>
        <taxon>Viridiplantae</taxon>
        <taxon>Streptophyta</taxon>
        <taxon>Embryophyta</taxon>
        <taxon>Tracheophyta</taxon>
        <taxon>Spermatophyta</taxon>
        <taxon>Pinopsida</taxon>
        <taxon>Pinidae</taxon>
        <taxon>Conifers II</taxon>
        <taxon>Araucariales</taxon>
        <taxon>Araucariaceae</taxon>
        <taxon>Araucaria</taxon>
    </lineage>
</organism>
<evidence type="ECO:0008006" key="5">
    <source>
        <dbReference type="Google" id="ProtNLM"/>
    </source>
</evidence>
<dbReference type="EMBL" id="GCKF01042772">
    <property type="protein sequence ID" value="JAG94682.1"/>
    <property type="molecule type" value="Transcribed_RNA"/>
</dbReference>
<accession>A0A0D6QSW9</accession>
<protein>
    <recommendedName>
        <fullName evidence="5">SGNH hydrolase-type esterase domain-containing protein</fullName>
    </recommendedName>
</protein>
<dbReference type="Gene3D" id="3.40.50.1110">
    <property type="entry name" value="SGNH hydrolase"/>
    <property type="match status" value="1"/>
</dbReference>
<evidence type="ECO:0000256" key="3">
    <source>
        <dbReference type="ARBA" id="ARBA00023098"/>
    </source>
</evidence>
<dbReference type="PANTHER" id="PTHR46020:SF4">
    <property type="entry name" value="OS04G0650200 PROTEIN"/>
    <property type="match status" value="1"/>
</dbReference>
<dbReference type="PANTHER" id="PTHR46020">
    <property type="entry name" value="OSJNBB0059K02.9 PROTEIN"/>
    <property type="match status" value="1"/>
</dbReference>
<dbReference type="InterPro" id="IPR036514">
    <property type="entry name" value="SGNH_hydro_sf"/>
</dbReference>
<dbReference type="GO" id="GO:0006629">
    <property type="term" value="P:lipid metabolic process"/>
    <property type="evidence" value="ECO:0007669"/>
    <property type="project" value="UniProtKB-KW"/>
</dbReference>
<comment type="similarity">
    <text evidence="1">Belongs to the 'GDSL' lipolytic enzyme family.</text>
</comment>